<dbReference type="RefSeq" id="WP_119442964.1">
    <property type="nucleotide sequence ID" value="NZ_CP170494.1"/>
</dbReference>
<dbReference type="Proteomes" id="UP000266483">
    <property type="component" value="Unassembled WGS sequence"/>
</dbReference>
<dbReference type="InterPro" id="IPR029032">
    <property type="entry name" value="AhpD-like"/>
</dbReference>
<evidence type="ECO:0000313" key="3">
    <source>
        <dbReference type="Proteomes" id="UP000266483"/>
    </source>
</evidence>
<dbReference type="InterPro" id="IPR003779">
    <property type="entry name" value="CMD-like"/>
</dbReference>
<dbReference type="NCBIfam" id="TIGR00778">
    <property type="entry name" value="ahpD_dom"/>
    <property type="match status" value="1"/>
</dbReference>
<dbReference type="EMBL" id="NQOU01000007">
    <property type="protein sequence ID" value="RII81920.1"/>
    <property type="molecule type" value="Genomic_DNA"/>
</dbReference>
<dbReference type="PANTHER" id="PTHR34846">
    <property type="entry name" value="4-CARBOXYMUCONOLACTONE DECARBOXYLASE FAMILY PROTEIN (AFU_ORTHOLOGUE AFUA_6G11590)"/>
    <property type="match status" value="1"/>
</dbReference>
<sequence length="146" mass="16656">MEPRLDYFSAAPEVVRAMMAMQRSVDNLSLERGLVELVKIRASQLNGCAYCIHMHTTDARKHGESEMRLYLLSAWRESPLYSKRERAALEWTETLTLIAQTQVPDDAYALLNELFSAQEQVELTLAITTINAWNRFAVGFRAVHPV</sequence>
<comment type="caution">
    <text evidence="2">The sequence shown here is derived from an EMBL/GenBank/DDBJ whole genome shotgun (WGS) entry which is preliminary data.</text>
</comment>
<keyword evidence="3" id="KW-1185">Reference proteome</keyword>
<organism evidence="2 3">
    <name type="scientific">Neopusillimonas maritima</name>
    <dbReference type="NCBI Taxonomy" id="2026239"/>
    <lineage>
        <taxon>Bacteria</taxon>
        <taxon>Pseudomonadati</taxon>
        <taxon>Pseudomonadota</taxon>
        <taxon>Betaproteobacteria</taxon>
        <taxon>Burkholderiales</taxon>
        <taxon>Alcaligenaceae</taxon>
        <taxon>Neopusillimonas</taxon>
    </lineage>
</organism>
<gene>
    <name evidence="2" type="ORF">CJO09_14270</name>
</gene>
<reference evidence="2 3" key="1">
    <citation type="submission" date="2017-08" db="EMBL/GenBank/DDBJ databases">
        <title>Pusillimonas indicus sp. nov., a member of the family Alcaligenaceae isolated from surface seawater.</title>
        <authorList>
            <person name="Li J."/>
        </authorList>
    </citation>
    <scope>NUCLEOTIDE SEQUENCE [LARGE SCALE GENOMIC DNA]</scope>
    <source>
        <strain evidence="2 3">17-4A</strain>
    </source>
</reference>
<dbReference type="Gene3D" id="1.20.1290.10">
    <property type="entry name" value="AhpD-like"/>
    <property type="match status" value="1"/>
</dbReference>
<dbReference type="InterPro" id="IPR004675">
    <property type="entry name" value="AhpD_core"/>
</dbReference>
<evidence type="ECO:0000313" key="2">
    <source>
        <dbReference type="EMBL" id="RII81920.1"/>
    </source>
</evidence>
<proteinExistence type="predicted"/>
<protein>
    <submittedName>
        <fullName evidence="2">Alkylhydroperoxidase</fullName>
    </submittedName>
</protein>
<accession>A0ABX9MSP3</accession>
<dbReference type="SUPFAM" id="SSF69118">
    <property type="entry name" value="AhpD-like"/>
    <property type="match status" value="1"/>
</dbReference>
<feature type="domain" description="Carboxymuconolactone decarboxylase-like" evidence="1">
    <location>
        <begin position="12"/>
        <end position="93"/>
    </location>
</feature>
<evidence type="ECO:0000259" key="1">
    <source>
        <dbReference type="Pfam" id="PF02627"/>
    </source>
</evidence>
<name>A0ABX9MSP3_9BURK</name>
<dbReference type="Pfam" id="PF02627">
    <property type="entry name" value="CMD"/>
    <property type="match status" value="1"/>
</dbReference>
<dbReference type="PANTHER" id="PTHR34846:SF10">
    <property type="entry name" value="CYTOPLASMIC PROTEIN"/>
    <property type="match status" value="1"/>
</dbReference>